<comment type="caution">
    <text evidence="1">The sequence shown here is derived from an EMBL/GenBank/DDBJ whole genome shotgun (WGS) entry which is preliminary data.</text>
</comment>
<dbReference type="EMBL" id="JBJQND010000011">
    <property type="protein sequence ID" value="KAL3862657.1"/>
    <property type="molecule type" value="Genomic_DNA"/>
</dbReference>
<reference evidence="1 2" key="1">
    <citation type="submission" date="2024-11" db="EMBL/GenBank/DDBJ databases">
        <title>Chromosome-level genome assembly of the freshwater bivalve Anodonta woodiana.</title>
        <authorList>
            <person name="Chen X."/>
        </authorList>
    </citation>
    <scope>NUCLEOTIDE SEQUENCE [LARGE SCALE GENOMIC DNA]</scope>
    <source>
        <strain evidence="1">MN2024</strain>
        <tissue evidence="1">Gills</tissue>
    </source>
</reference>
<evidence type="ECO:0000313" key="2">
    <source>
        <dbReference type="Proteomes" id="UP001634394"/>
    </source>
</evidence>
<organism evidence="1 2">
    <name type="scientific">Sinanodonta woodiana</name>
    <name type="common">Chinese pond mussel</name>
    <name type="synonym">Anodonta woodiana</name>
    <dbReference type="NCBI Taxonomy" id="1069815"/>
    <lineage>
        <taxon>Eukaryota</taxon>
        <taxon>Metazoa</taxon>
        <taxon>Spiralia</taxon>
        <taxon>Lophotrochozoa</taxon>
        <taxon>Mollusca</taxon>
        <taxon>Bivalvia</taxon>
        <taxon>Autobranchia</taxon>
        <taxon>Heteroconchia</taxon>
        <taxon>Palaeoheterodonta</taxon>
        <taxon>Unionida</taxon>
        <taxon>Unionoidea</taxon>
        <taxon>Unionidae</taxon>
        <taxon>Unioninae</taxon>
        <taxon>Sinanodonta</taxon>
    </lineage>
</organism>
<accession>A0ABD3VQ67</accession>
<gene>
    <name evidence="1" type="ORF">ACJMK2_008611</name>
</gene>
<dbReference type="AlphaFoldDB" id="A0ABD3VQ67"/>
<keyword evidence="2" id="KW-1185">Reference proteome</keyword>
<dbReference type="Proteomes" id="UP001634394">
    <property type="component" value="Unassembled WGS sequence"/>
</dbReference>
<sequence length="103" mass="11794">MSDRLEETRTKDCLSIREKVKVRSILRDMNHPSFKDNQDQMSVPHLLHECGLEAMDVPVKTLKVEASVQCEENRRVGAMNLELFNGPARQGVINCSSVRERKL</sequence>
<evidence type="ECO:0000313" key="1">
    <source>
        <dbReference type="EMBL" id="KAL3862657.1"/>
    </source>
</evidence>
<protein>
    <submittedName>
        <fullName evidence="1">Uncharacterized protein</fullName>
    </submittedName>
</protein>
<name>A0ABD3VQ67_SINWO</name>
<proteinExistence type="predicted"/>